<accession>A0A6J7XKU3</accession>
<dbReference type="SMART" id="SM00943">
    <property type="entry name" value="Prim-Pol"/>
    <property type="match status" value="1"/>
</dbReference>
<evidence type="ECO:0000313" key="4">
    <source>
        <dbReference type="EMBL" id="CAB4192176.1"/>
    </source>
</evidence>
<name>A0A6J7XKU3_9CAUD</name>
<dbReference type="EMBL" id="LR796909">
    <property type="protein sequence ID" value="CAB4173744.1"/>
    <property type="molecule type" value="Genomic_DNA"/>
</dbReference>
<evidence type="ECO:0000313" key="3">
    <source>
        <dbReference type="EMBL" id="CAB4186143.1"/>
    </source>
</evidence>
<evidence type="ECO:0000313" key="2">
    <source>
        <dbReference type="EMBL" id="CAB4173744.1"/>
    </source>
</evidence>
<sequence>MKAQALEYAQRGWYVMACQARSKEPNFSLMKRAYLSATTDTEQIEAMFELSPDTNIGIALSTSGLIVIDIDYRNGGSRLPAFEDTYTVSTGDGLHLYYRTNPANSFYGKYAEGIDIKHKGYVVAAPSIHPNGKTYTVIDSRDPIELPAAIYRRIIKTELVAA</sequence>
<evidence type="ECO:0000259" key="1">
    <source>
        <dbReference type="SMART" id="SM00943"/>
    </source>
</evidence>
<dbReference type="EMBL" id="LR797186">
    <property type="protein sequence ID" value="CAB4192176.1"/>
    <property type="molecule type" value="Genomic_DNA"/>
</dbReference>
<feature type="domain" description="DNA primase/polymerase bifunctional N-terminal" evidence="1">
    <location>
        <begin position="5"/>
        <end position="150"/>
    </location>
</feature>
<dbReference type="Pfam" id="PF09250">
    <property type="entry name" value="Prim-Pol"/>
    <property type="match status" value="1"/>
</dbReference>
<evidence type="ECO:0000313" key="5">
    <source>
        <dbReference type="EMBL" id="CAB4217438.1"/>
    </source>
</evidence>
<dbReference type="SUPFAM" id="SSF56747">
    <property type="entry name" value="Prim-pol domain"/>
    <property type="match status" value="1"/>
</dbReference>
<protein>
    <submittedName>
        <fullName evidence="6">Prim_Pol domain containing protein</fullName>
    </submittedName>
</protein>
<gene>
    <name evidence="3" type="ORF">UFOVP1133_22</name>
    <name evidence="4" type="ORF">UFOVP1249_3</name>
    <name evidence="5" type="ORF">UFOVP1494_31</name>
    <name evidence="6" type="ORF">UFOVP1583_3</name>
    <name evidence="2" type="ORF">UFOVP968_6</name>
</gene>
<organism evidence="6">
    <name type="scientific">uncultured Caudovirales phage</name>
    <dbReference type="NCBI Taxonomy" id="2100421"/>
    <lineage>
        <taxon>Viruses</taxon>
        <taxon>Duplodnaviria</taxon>
        <taxon>Heunggongvirae</taxon>
        <taxon>Uroviricota</taxon>
        <taxon>Caudoviricetes</taxon>
        <taxon>Peduoviridae</taxon>
        <taxon>Maltschvirus</taxon>
        <taxon>Maltschvirus maltsch</taxon>
    </lineage>
</organism>
<dbReference type="EMBL" id="LR797457">
    <property type="protein sequence ID" value="CAB4217438.1"/>
    <property type="molecule type" value="Genomic_DNA"/>
</dbReference>
<reference evidence="6" key="1">
    <citation type="submission" date="2020-05" db="EMBL/GenBank/DDBJ databases">
        <authorList>
            <person name="Chiriac C."/>
            <person name="Salcher M."/>
            <person name="Ghai R."/>
            <person name="Kavagutti S V."/>
        </authorList>
    </citation>
    <scope>NUCLEOTIDE SEQUENCE</scope>
</reference>
<proteinExistence type="predicted"/>
<dbReference type="EMBL" id="LR797092">
    <property type="protein sequence ID" value="CAB4186143.1"/>
    <property type="molecule type" value="Genomic_DNA"/>
</dbReference>
<dbReference type="EMBL" id="LR798427">
    <property type="protein sequence ID" value="CAB5230904.1"/>
    <property type="molecule type" value="Genomic_DNA"/>
</dbReference>
<evidence type="ECO:0000313" key="6">
    <source>
        <dbReference type="EMBL" id="CAB5230904.1"/>
    </source>
</evidence>
<dbReference type="CDD" id="cd04859">
    <property type="entry name" value="Prim_Pol"/>
    <property type="match status" value="1"/>
</dbReference>
<dbReference type="InterPro" id="IPR015330">
    <property type="entry name" value="DNA_primase/pol_bifunc_N"/>
</dbReference>